<feature type="region of interest" description="Disordered" evidence="1">
    <location>
        <begin position="216"/>
        <end position="237"/>
    </location>
</feature>
<dbReference type="Proteomes" id="UP001338582">
    <property type="component" value="Chromosome 3"/>
</dbReference>
<dbReference type="RefSeq" id="XP_062877855.1">
    <property type="nucleotide sequence ID" value="XM_063021785.1"/>
</dbReference>
<keyword evidence="3" id="KW-1185">Reference proteome</keyword>
<evidence type="ECO:0008006" key="4">
    <source>
        <dbReference type="Google" id="ProtNLM"/>
    </source>
</evidence>
<name>A0AAX4HAC8_9ASCO</name>
<sequence length="261" mass="28920">MIKTLRTRSVKGVRLSHSMVTSNGPFVEYPRIQTSAQNNGILEIDMPQSSTIFLKDCSMSCIRGKAQDVATQKIFLQASPIISYRSLSPMSFVAQSTSGAAHSLFIPKAKARSWYFNGNDKFIFGLKLPGMEKDQNPLIAVEGNGQFVLSSRVITVDLEEGQEIVVSSKKLMATNATIVPYESKLDESYLSRLRNRLSGMLPASLTLWIAEPKIAQKDPKESKSPHDRKTNQKPGISSPERIRLLSQFKLKGPGTVVFNIL</sequence>
<organism evidence="2 3">
    <name type="scientific">Australozyma saopauloensis</name>
    <dbReference type="NCBI Taxonomy" id="291208"/>
    <lineage>
        <taxon>Eukaryota</taxon>
        <taxon>Fungi</taxon>
        <taxon>Dikarya</taxon>
        <taxon>Ascomycota</taxon>
        <taxon>Saccharomycotina</taxon>
        <taxon>Pichiomycetes</taxon>
        <taxon>Metschnikowiaceae</taxon>
        <taxon>Australozyma</taxon>
    </lineage>
</organism>
<evidence type="ECO:0000313" key="2">
    <source>
        <dbReference type="EMBL" id="WPK25473.1"/>
    </source>
</evidence>
<gene>
    <name evidence="2" type="ORF">PUMCH_002790</name>
</gene>
<proteinExistence type="predicted"/>
<accession>A0AAX4HAC8</accession>
<dbReference type="AlphaFoldDB" id="A0AAX4HAC8"/>
<dbReference type="KEGG" id="asau:88173854"/>
<dbReference type="GeneID" id="88173854"/>
<dbReference type="EMBL" id="CP138896">
    <property type="protein sequence ID" value="WPK25473.1"/>
    <property type="molecule type" value="Genomic_DNA"/>
</dbReference>
<feature type="compositionally biased region" description="Basic and acidic residues" evidence="1">
    <location>
        <begin position="216"/>
        <end position="230"/>
    </location>
</feature>
<reference evidence="2 3" key="1">
    <citation type="submission" date="2023-10" db="EMBL/GenBank/DDBJ databases">
        <title>Draft Genome Sequence of Candida saopaulonensis from a very Premature Infant with Sepsis.</title>
        <authorList>
            <person name="Ning Y."/>
            <person name="Dai R."/>
            <person name="Xiao M."/>
            <person name="Xu Y."/>
            <person name="Yan Q."/>
            <person name="Zhang L."/>
        </authorList>
    </citation>
    <scope>NUCLEOTIDE SEQUENCE [LARGE SCALE GENOMIC DNA]</scope>
    <source>
        <strain evidence="2 3">19XY460</strain>
    </source>
</reference>
<evidence type="ECO:0000256" key="1">
    <source>
        <dbReference type="SAM" id="MobiDB-lite"/>
    </source>
</evidence>
<evidence type="ECO:0000313" key="3">
    <source>
        <dbReference type="Proteomes" id="UP001338582"/>
    </source>
</evidence>
<protein>
    <recommendedName>
        <fullName evidence="4">Altered inheritance of mitochondria protein 24, mitochondrial</fullName>
    </recommendedName>
</protein>